<dbReference type="STRING" id="1077972.ARGLB_029_00090"/>
<proteinExistence type="predicted"/>
<reference evidence="2 3" key="1">
    <citation type="submission" date="2011-12" db="EMBL/GenBank/DDBJ databases">
        <title>Whole genome shotgun sequence of Arthrobacter globiformis NBRC 12137.</title>
        <authorList>
            <person name="Miyazawa S."/>
            <person name="Hosoyama A."/>
            <person name="Tsuchikane K."/>
            <person name="Katsumata H."/>
            <person name="Yamazaki S."/>
            <person name="Fujita N."/>
        </authorList>
    </citation>
    <scope>NUCLEOTIDE SEQUENCE [LARGE SCALE GENOMIC DNA]</scope>
    <source>
        <strain evidence="2 3">NBRC 12137</strain>
    </source>
</reference>
<feature type="region of interest" description="Disordered" evidence="1">
    <location>
        <begin position="271"/>
        <end position="291"/>
    </location>
</feature>
<evidence type="ECO:0000313" key="3">
    <source>
        <dbReference type="Proteomes" id="UP000003828"/>
    </source>
</evidence>
<dbReference type="Proteomes" id="UP000003828">
    <property type="component" value="Unassembled WGS sequence"/>
</dbReference>
<dbReference type="eggNOG" id="COG0612">
    <property type="taxonomic scope" value="Bacteria"/>
</dbReference>
<organism evidence="2 3">
    <name type="scientific">Arthrobacter globiformis (strain ATCC 8010 / DSM 20124 / JCM 1332 / NBRC 12137 / NCIMB 8907 / NRRL B-2979 / 168)</name>
    <dbReference type="NCBI Taxonomy" id="1077972"/>
    <lineage>
        <taxon>Bacteria</taxon>
        <taxon>Bacillati</taxon>
        <taxon>Actinomycetota</taxon>
        <taxon>Actinomycetes</taxon>
        <taxon>Micrococcales</taxon>
        <taxon>Micrococcaceae</taxon>
        <taxon>Arthrobacter</taxon>
    </lineage>
</organism>
<evidence type="ECO:0008006" key="4">
    <source>
        <dbReference type="Google" id="ProtNLM"/>
    </source>
</evidence>
<dbReference type="AlphaFoldDB" id="H0QJD2"/>
<dbReference type="OrthoDB" id="3798591at2"/>
<evidence type="ECO:0000256" key="1">
    <source>
        <dbReference type="SAM" id="MobiDB-lite"/>
    </source>
</evidence>
<gene>
    <name evidence="2" type="ORF">ARGLB_029_00090</name>
</gene>
<evidence type="ECO:0000313" key="2">
    <source>
        <dbReference type="EMBL" id="GAB12933.1"/>
    </source>
</evidence>
<protein>
    <recommendedName>
        <fullName evidence="4">Peptidase M16 C-terminal domain-containing protein</fullName>
    </recommendedName>
</protein>
<keyword evidence="3" id="KW-1185">Reference proteome</keyword>
<dbReference type="RefSeq" id="WP_003799597.1">
    <property type="nucleotide sequence ID" value="NZ_BAEG01000029.1"/>
</dbReference>
<name>H0QJD2_ARTG1</name>
<accession>H0QJD2</accession>
<dbReference type="EMBL" id="BAEG01000029">
    <property type="protein sequence ID" value="GAB12933.1"/>
    <property type="molecule type" value="Genomic_DNA"/>
</dbReference>
<comment type="caution">
    <text evidence="2">The sequence shown here is derived from an EMBL/GenBank/DDBJ whole genome shotgun (WGS) entry which is preliminary data.</text>
</comment>
<sequence>MSSGLLTGRFGTNGQGAGHFGSPTITGISRAEAIEWAQRWFTAENAAVAFTGPVPGSLDIRLPQGTPVSRHQPGPVITTPTLIRSQKSGVALSFMVPSRNSTFLGEALRYELLALLRHVSGLIYSVVILTTQLDDDCCQLDLILDPVPANTAATLRASVAAVRDVAAGGFTDDAVQAAHHALQALFTWDDTVASDYLTQMAVNGLLGRATPTRQALLDAAASMTGHELTATLTASLESLIVAVDENTEVRKADAAALKLTLDPYEIWQRHNGTDGLKPNESPDGHQKWRSKTSKAALTLTETHLLKLEPGQTKSIKLADVILVGDRSCGCICLMDRRGRSTEVHTDDWKDSKKLRLKLLNAFPPDIVRQFPEE</sequence>